<gene>
    <name evidence="1" type="ORF">AOX59_03145</name>
</gene>
<reference evidence="1 2" key="1">
    <citation type="submission" date="2016-01" db="EMBL/GenBank/DDBJ databases">
        <title>Complete genome sequence of strain Lentibacillus amyloliquefaciens LAM0015T isolated from saline sediment.</title>
        <authorList>
            <person name="Wang J.-L."/>
            <person name="He M.-X."/>
        </authorList>
    </citation>
    <scope>NUCLEOTIDE SEQUENCE [LARGE SCALE GENOMIC DNA]</scope>
    <source>
        <strain evidence="1 2">LAM0015</strain>
    </source>
</reference>
<dbReference type="EMBL" id="CP013862">
    <property type="protein sequence ID" value="ALX47686.1"/>
    <property type="molecule type" value="Genomic_DNA"/>
</dbReference>
<protein>
    <submittedName>
        <fullName evidence="1">Uncharacterized protein</fullName>
    </submittedName>
</protein>
<keyword evidence="2" id="KW-1185">Reference proteome</keyword>
<sequence>MLSGPYSSILPPLENWLLNRYFGNIFIPIGEKVSDYITSRKLPATGLFLNSVQEFIAMLLKLNTLFNEILLETHIDVKIFLKNFLIVVLNKIYINKYRAMGVVDVMADRFHGALHGCRSDQRYKAEILHPPI</sequence>
<proteinExistence type="predicted"/>
<name>A0A0U4F280_9BACI</name>
<dbReference type="AlphaFoldDB" id="A0A0U4F280"/>
<evidence type="ECO:0000313" key="2">
    <source>
        <dbReference type="Proteomes" id="UP000050331"/>
    </source>
</evidence>
<accession>A0A0U4F280</accession>
<dbReference type="KEGG" id="lao:AOX59_03145"/>
<organism evidence="1 2">
    <name type="scientific">Lentibacillus amyloliquefaciens</name>
    <dbReference type="NCBI Taxonomy" id="1472767"/>
    <lineage>
        <taxon>Bacteria</taxon>
        <taxon>Bacillati</taxon>
        <taxon>Bacillota</taxon>
        <taxon>Bacilli</taxon>
        <taxon>Bacillales</taxon>
        <taxon>Bacillaceae</taxon>
        <taxon>Lentibacillus</taxon>
    </lineage>
</organism>
<dbReference type="Proteomes" id="UP000050331">
    <property type="component" value="Chromosome"/>
</dbReference>
<evidence type="ECO:0000313" key="1">
    <source>
        <dbReference type="EMBL" id="ALX47686.1"/>
    </source>
</evidence>